<protein>
    <recommendedName>
        <fullName evidence="7">SAM domain-containing protein</fullName>
    </recommendedName>
</protein>
<dbReference type="SUPFAM" id="SSF47769">
    <property type="entry name" value="SAM/Pointed domain"/>
    <property type="match status" value="1"/>
</dbReference>
<dbReference type="InterPro" id="IPR057327">
    <property type="entry name" value="Vts1_dom"/>
</dbReference>
<accession>A0A2T7NXT2</accession>
<dbReference type="Pfam" id="PF25479">
    <property type="entry name" value="Vts1"/>
    <property type="match status" value="1"/>
</dbReference>
<dbReference type="SMART" id="SM00454">
    <property type="entry name" value="SAM"/>
    <property type="match status" value="1"/>
</dbReference>
<keyword evidence="4" id="KW-0678">Repressor</keyword>
<comment type="similarity">
    <text evidence="2">Belongs to the SMAUG family.</text>
</comment>
<evidence type="ECO:0000256" key="1">
    <source>
        <dbReference type="ARBA" id="ARBA00004496"/>
    </source>
</evidence>
<dbReference type="GO" id="GO:0030371">
    <property type="term" value="F:translation repressor activity"/>
    <property type="evidence" value="ECO:0007669"/>
    <property type="project" value="InterPro"/>
</dbReference>
<comment type="caution">
    <text evidence="8">The sequence shown here is derived from an EMBL/GenBank/DDBJ whole genome shotgun (WGS) entry which is preliminary data.</text>
</comment>
<dbReference type="InterPro" id="IPR037093">
    <property type="entry name" value="PHAT_dom_sf"/>
</dbReference>
<dbReference type="PANTHER" id="PTHR12515">
    <property type="entry name" value="STERILE ALPHA MOTIF DOMAIN CONTAINING PROTEIN 4-RELATED"/>
    <property type="match status" value="1"/>
</dbReference>
<dbReference type="InterPro" id="IPR001660">
    <property type="entry name" value="SAM"/>
</dbReference>
<evidence type="ECO:0000256" key="5">
    <source>
        <dbReference type="ARBA" id="ARBA00022884"/>
    </source>
</evidence>
<dbReference type="Gene3D" id="1.25.40.170">
    <property type="entry name" value="Smaug, PHAT domain"/>
    <property type="match status" value="1"/>
</dbReference>
<name>A0A2T7NXT2_POMCA</name>
<reference evidence="8 9" key="1">
    <citation type="submission" date="2018-04" db="EMBL/GenBank/DDBJ databases">
        <title>The genome of golden apple snail Pomacea canaliculata provides insight into stress tolerance and invasive adaptation.</title>
        <authorList>
            <person name="Liu C."/>
            <person name="Liu B."/>
            <person name="Ren Y."/>
            <person name="Zhang Y."/>
            <person name="Wang H."/>
            <person name="Li S."/>
            <person name="Jiang F."/>
            <person name="Yin L."/>
            <person name="Zhang G."/>
            <person name="Qian W."/>
            <person name="Fan W."/>
        </authorList>
    </citation>
    <scope>NUCLEOTIDE SEQUENCE [LARGE SCALE GENOMIC DNA]</scope>
    <source>
        <strain evidence="8">SZHN2017</strain>
        <tissue evidence="8">Muscle</tissue>
    </source>
</reference>
<dbReference type="PANTHER" id="PTHR12515:SF5">
    <property type="entry name" value="PROTEIN SMAUG"/>
    <property type="match status" value="1"/>
</dbReference>
<dbReference type="InterPro" id="IPR037634">
    <property type="entry name" value="Smaug_SAM"/>
</dbReference>
<keyword evidence="5" id="KW-0694">RNA-binding</keyword>
<dbReference type="GO" id="GO:0000289">
    <property type="term" value="P:nuclear-transcribed mRNA poly(A) tail shortening"/>
    <property type="evidence" value="ECO:0007669"/>
    <property type="project" value="TreeGrafter"/>
</dbReference>
<sequence length="609" mass="66742">MKANSNFRDQVGQVTSWFKEWSECEQTVALYSLLKKLSPAQAKFLDQVLQQSLADCTDVMQLQKKANDEVFVAGLCGEDKGKVILQLLQLLPLLQAGNEKAKAEYLKLIPEVLSHTIENGVNIEESRQLLSYSLIHPAITQEERSKFRMWLGYLEERFTYSISHTRPSATAPEGLAPAGHAAHYGMDGGGVSGSGSGDGGTVGSGLLSNGHYGLRATNSHAGVFSVPNGHHLPLQATSSAPPNFETLSTSVSQGISSQPNMHTRLHRTTSIVHSTPLPLRVQNPEKTVTDWLQMHSSVTGGPGGLAIGRGRSPSFTEHAPLSPQSSVTSSGSGGSDSHHDDGPQPVRDSFLEEGSGMREVPVWLKTLRLHKYSYLFRQMTYEEMLDITEEWLEAQKVTKGARHKIVISIQKLRERQQVLRDFEKSIMEGGSIKEVLGEMKNMLNTPIKAYNMAHSGAASTTPGTSPFSPPPSPDSEIVEGNLPGQFCRLMGKVCTQLLTASIPDDESIQLYFQLIDKCLNHEAFSQRQKSLLSSWKQQAQKIWQPPSHKFDRRQKGWGNTFPMGNAVTIRGGGSRSRLTPGQTGVQQWSFGSKALSSRICSCPHTTATQ</sequence>
<keyword evidence="3" id="KW-0963">Cytoplasm</keyword>
<dbReference type="InterPro" id="IPR050897">
    <property type="entry name" value="SMAUG/VTS1_RNA-bind"/>
</dbReference>
<dbReference type="Gene3D" id="1.10.150.50">
    <property type="entry name" value="Transcription Factor, Ets-1"/>
    <property type="match status" value="1"/>
</dbReference>
<evidence type="ECO:0000313" key="9">
    <source>
        <dbReference type="Proteomes" id="UP000245119"/>
    </source>
</evidence>
<evidence type="ECO:0000313" key="8">
    <source>
        <dbReference type="EMBL" id="PVD25988.1"/>
    </source>
</evidence>
<evidence type="ECO:0000256" key="4">
    <source>
        <dbReference type="ARBA" id="ARBA00022491"/>
    </source>
</evidence>
<dbReference type="GO" id="GO:0000932">
    <property type="term" value="C:P-body"/>
    <property type="evidence" value="ECO:0007669"/>
    <property type="project" value="TreeGrafter"/>
</dbReference>
<feature type="region of interest" description="Disordered" evidence="6">
    <location>
        <begin position="455"/>
        <end position="474"/>
    </location>
</feature>
<dbReference type="GO" id="GO:0003729">
    <property type="term" value="F:mRNA binding"/>
    <property type="evidence" value="ECO:0007669"/>
    <property type="project" value="TreeGrafter"/>
</dbReference>
<feature type="domain" description="SAM" evidence="7">
    <location>
        <begin position="352"/>
        <end position="415"/>
    </location>
</feature>
<dbReference type="FunFam" id="1.10.150.50:FF:000013">
    <property type="entry name" value="Protein Smaug homolog 1 isoform 2"/>
    <property type="match status" value="1"/>
</dbReference>
<evidence type="ECO:0000256" key="3">
    <source>
        <dbReference type="ARBA" id="ARBA00022490"/>
    </source>
</evidence>
<comment type="subcellular location">
    <subcellularLocation>
        <location evidence="1">Cytoplasm</location>
    </subcellularLocation>
</comment>
<dbReference type="AlphaFoldDB" id="A0A2T7NXT2"/>
<keyword evidence="9" id="KW-1185">Reference proteome</keyword>
<evidence type="ECO:0000259" key="7">
    <source>
        <dbReference type="SMART" id="SM00454"/>
    </source>
</evidence>
<evidence type="ECO:0000256" key="2">
    <source>
        <dbReference type="ARBA" id="ARBA00008232"/>
    </source>
</evidence>
<feature type="region of interest" description="Disordered" evidence="6">
    <location>
        <begin position="299"/>
        <end position="350"/>
    </location>
</feature>
<dbReference type="InterPro" id="IPR058599">
    <property type="entry name" value="PHAT_Smg/ZCCHC2-like"/>
</dbReference>
<organism evidence="8 9">
    <name type="scientific">Pomacea canaliculata</name>
    <name type="common">Golden apple snail</name>
    <dbReference type="NCBI Taxonomy" id="400727"/>
    <lineage>
        <taxon>Eukaryota</taxon>
        <taxon>Metazoa</taxon>
        <taxon>Spiralia</taxon>
        <taxon>Lophotrochozoa</taxon>
        <taxon>Mollusca</taxon>
        <taxon>Gastropoda</taxon>
        <taxon>Caenogastropoda</taxon>
        <taxon>Architaenioglossa</taxon>
        <taxon>Ampullarioidea</taxon>
        <taxon>Ampullariidae</taxon>
        <taxon>Pomacea</taxon>
    </lineage>
</organism>
<dbReference type="Proteomes" id="UP000245119">
    <property type="component" value="Linkage Group LG8"/>
</dbReference>
<gene>
    <name evidence="8" type="ORF">C0Q70_13655</name>
</gene>
<dbReference type="CDD" id="cd09557">
    <property type="entry name" value="SAM_Smaug"/>
    <property type="match status" value="1"/>
</dbReference>
<dbReference type="Pfam" id="PF26034">
    <property type="entry name" value="PHAT_SMAUG"/>
    <property type="match status" value="1"/>
</dbReference>
<dbReference type="OrthoDB" id="2155283at2759"/>
<proteinExistence type="inferred from homology"/>
<dbReference type="EMBL" id="PZQS01000008">
    <property type="protein sequence ID" value="PVD25988.1"/>
    <property type="molecule type" value="Genomic_DNA"/>
</dbReference>
<dbReference type="Pfam" id="PF00536">
    <property type="entry name" value="SAM_1"/>
    <property type="match status" value="1"/>
</dbReference>
<dbReference type="STRING" id="400727.A0A2T7NXT2"/>
<evidence type="ECO:0000256" key="6">
    <source>
        <dbReference type="SAM" id="MobiDB-lite"/>
    </source>
</evidence>
<dbReference type="InterPro" id="IPR013761">
    <property type="entry name" value="SAM/pointed_sf"/>
</dbReference>